<proteinExistence type="predicted"/>
<dbReference type="SUPFAM" id="SSF48452">
    <property type="entry name" value="TPR-like"/>
    <property type="match status" value="1"/>
</dbReference>
<evidence type="ECO:0000313" key="2">
    <source>
        <dbReference type="Proteomes" id="UP000321764"/>
    </source>
</evidence>
<comment type="caution">
    <text evidence="1">The sequence shown here is derived from an EMBL/GenBank/DDBJ whole genome shotgun (WGS) entry which is preliminary data.</text>
</comment>
<protein>
    <recommendedName>
        <fullName evidence="3">DUF560 domain-containing protein</fullName>
    </recommendedName>
</protein>
<dbReference type="Gene3D" id="1.25.40.10">
    <property type="entry name" value="Tetratricopeptide repeat domain"/>
    <property type="match status" value="1"/>
</dbReference>
<organism evidence="1 2">
    <name type="scientific">Reinekea thalattae</name>
    <dbReference type="NCBI Taxonomy" id="2593301"/>
    <lineage>
        <taxon>Bacteria</taxon>
        <taxon>Pseudomonadati</taxon>
        <taxon>Pseudomonadota</taxon>
        <taxon>Gammaproteobacteria</taxon>
        <taxon>Oceanospirillales</taxon>
        <taxon>Saccharospirillaceae</taxon>
        <taxon>Reinekea</taxon>
    </lineage>
</organism>
<dbReference type="EMBL" id="VKAD01000001">
    <property type="protein sequence ID" value="TXR53804.1"/>
    <property type="molecule type" value="Genomic_DNA"/>
</dbReference>
<reference evidence="1 2" key="1">
    <citation type="submission" date="2019-07" db="EMBL/GenBank/DDBJ databases">
        <title>Reinekea sp. strain SSH23 genome sequencing and assembly.</title>
        <authorList>
            <person name="Kim I."/>
        </authorList>
    </citation>
    <scope>NUCLEOTIDE SEQUENCE [LARGE SCALE GENOMIC DNA]</scope>
    <source>
        <strain evidence="1 2">SSH23</strain>
    </source>
</reference>
<dbReference type="InterPro" id="IPR011990">
    <property type="entry name" value="TPR-like_helical_dom_sf"/>
</dbReference>
<name>A0A5C8Z8X0_9GAMM</name>
<dbReference type="RefSeq" id="WP_147713203.1">
    <property type="nucleotide sequence ID" value="NZ_VKAD01000001.1"/>
</dbReference>
<sequence length="359" mass="41580">MSKKYGDSAIAFRSISYSSPHYYQARLHLSDALFHMKKYRQAHYVLKQLLALDPPKDIAKQARKQLKQVEEQLAIDRPQVSALAEIRLGRDSNSNYSLATPNDYPTALRSSDSIDSNFMSFRLAADWPIKINDNFANHYGIDFSGSQFYQNSSANYQRLTLINELIYPEQNTSLPMSAGLVWKDDSYWQTELTGAFQYHSDNQQQTRSDFKLGSNINLSMSDDNSSQVEYFSSLDVYFDTTASKHRYQLKLNTVSESSTLDFPADWFGFQIGYDIEKTLSDKYQINLGIAHQMRRYNDKDPDENKYRQDSVLNAHLEWQWQINRHLTTSSYIDWHDVNSSIGDYGYQRYTLSQSLTAAF</sequence>
<dbReference type="Proteomes" id="UP000321764">
    <property type="component" value="Unassembled WGS sequence"/>
</dbReference>
<dbReference type="OrthoDB" id="5614121at2"/>
<gene>
    <name evidence="1" type="ORF">FME95_04395</name>
</gene>
<evidence type="ECO:0008006" key="3">
    <source>
        <dbReference type="Google" id="ProtNLM"/>
    </source>
</evidence>
<accession>A0A5C8Z8X0</accession>
<evidence type="ECO:0000313" key="1">
    <source>
        <dbReference type="EMBL" id="TXR53804.1"/>
    </source>
</evidence>
<dbReference type="AlphaFoldDB" id="A0A5C8Z8X0"/>
<keyword evidence="2" id="KW-1185">Reference proteome</keyword>